<dbReference type="AlphaFoldDB" id="A0A7W4K644"/>
<sequence length="237" mass="25882">MRDRQDKPGVAARRPLLELVLPVLRDAIINRTLPPGERLSESDICARLGISRTPLREALRILETEGLVTMAAGVGAVVTPISPPDLHDRFDLLAGLEAIAAARVAGRRDPETIRRILAIQREMESASRQGSREEYYKANDRFHQTIVEAAGNEAVLNAHRTTMWHVYRIRHATNTANPLGPEAARHHEAIIAAVIAGDVDGAFVSMRRHLEDVSDLVLGRPVAGWFGATDHDAPGAG</sequence>
<evidence type="ECO:0000256" key="3">
    <source>
        <dbReference type="ARBA" id="ARBA00023163"/>
    </source>
</evidence>
<dbReference type="Gene3D" id="1.10.10.10">
    <property type="entry name" value="Winged helix-like DNA-binding domain superfamily/Winged helix DNA-binding domain"/>
    <property type="match status" value="1"/>
</dbReference>
<evidence type="ECO:0000256" key="2">
    <source>
        <dbReference type="ARBA" id="ARBA00023125"/>
    </source>
</evidence>
<evidence type="ECO:0000256" key="1">
    <source>
        <dbReference type="ARBA" id="ARBA00023015"/>
    </source>
</evidence>
<keyword evidence="6" id="KW-1185">Reference proteome</keyword>
<keyword evidence="2" id="KW-0238">DNA-binding</keyword>
<accession>A0A7W4K644</accession>
<dbReference type="RefSeq" id="WP_182955516.1">
    <property type="nucleotide sequence ID" value="NZ_JABEQM010000003.1"/>
</dbReference>
<dbReference type="GO" id="GO:0003700">
    <property type="term" value="F:DNA-binding transcription factor activity"/>
    <property type="evidence" value="ECO:0007669"/>
    <property type="project" value="InterPro"/>
</dbReference>
<proteinExistence type="predicted"/>
<dbReference type="SUPFAM" id="SSF48008">
    <property type="entry name" value="GntR ligand-binding domain-like"/>
    <property type="match status" value="1"/>
</dbReference>
<dbReference type="Pfam" id="PF07729">
    <property type="entry name" value="FCD"/>
    <property type="match status" value="1"/>
</dbReference>
<evidence type="ECO:0000313" key="5">
    <source>
        <dbReference type="EMBL" id="MBB2200988.1"/>
    </source>
</evidence>
<evidence type="ECO:0000313" key="6">
    <source>
        <dbReference type="Proteomes" id="UP000578030"/>
    </source>
</evidence>
<dbReference type="SMART" id="SM00895">
    <property type="entry name" value="FCD"/>
    <property type="match status" value="1"/>
</dbReference>
<dbReference type="InterPro" id="IPR011711">
    <property type="entry name" value="GntR_C"/>
</dbReference>
<dbReference type="PANTHER" id="PTHR43537:SF50">
    <property type="entry name" value="TRANSCRIPTIONAL REGULATORY PROTEIN"/>
    <property type="match status" value="1"/>
</dbReference>
<name>A0A7W4K644_9PROT</name>
<dbReference type="Gene3D" id="1.20.120.530">
    <property type="entry name" value="GntR ligand-binding domain-like"/>
    <property type="match status" value="1"/>
</dbReference>
<dbReference type="PROSITE" id="PS50949">
    <property type="entry name" value="HTH_GNTR"/>
    <property type="match status" value="1"/>
</dbReference>
<dbReference type="InterPro" id="IPR036390">
    <property type="entry name" value="WH_DNA-bd_sf"/>
</dbReference>
<gene>
    <name evidence="5" type="ORF">HLH28_05240</name>
</gene>
<dbReference type="InterPro" id="IPR000524">
    <property type="entry name" value="Tscrpt_reg_HTH_GntR"/>
</dbReference>
<dbReference type="EMBL" id="JABEQM010000003">
    <property type="protein sequence ID" value="MBB2200988.1"/>
    <property type="molecule type" value="Genomic_DNA"/>
</dbReference>
<dbReference type="GO" id="GO:0003677">
    <property type="term" value="F:DNA binding"/>
    <property type="evidence" value="ECO:0007669"/>
    <property type="project" value="UniProtKB-KW"/>
</dbReference>
<protein>
    <submittedName>
        <fullName evidence="5">GntR family transcriptional regulator</fullName>
    </submittedName>
</protein>
<dbReference type="SUPFAM" id="SSF46785">
    <property type="entry name" value="Winged helix' DNA-binding domain"/>
    <property type="match status" value="1"/>
</dbReference>
<dbReference type="CDD" id="cd07377">
    <property type="entry name" value="WHTH_GntR"/>
    <property type="match status" value="1"/>
</dbReference>
<dbReference type="Proteomes" id="UP000578030">
    <property type="component" value="Unassembled WGS sequence"/>
</dbReference>
<dbReference type="SMART" id="SM00345">
    <property type="entry name" value="HTH_GNTR"/>
    <property type="match status" value="1"/>
</dbReference>
<dbReference type="PANTHER" id="PTHR43537">
    <property type="entry name" value="TRANSCRIPTIONAL REGULATOR, GNTR FAMILY"/>
    <property type="match status" value="1"/>
</dbReference>
<keyword evidence="1" id="KW-0805">Transcription regulation</keyword>
<dbReference type="InterPro" id="IPR036388">
    <property type="entry name" value="WH-like_DNA-bd_sf"/>
</dbReference>
<dbReference type="InterPro" id="IPR008920">
    <property type="entry name" value="TF_FadR/GntR_C"/>
</dbReference>
<organism evidence="5 6">
    <name type="scientific">Gluconacetobacter tumulisoli</name>
    <dbReference type="NCBI Taxonomy" id="1286189"/>
    <lineage>
        <taxon>Bacteria</taxon>
        <taxon>Pseudomonadati</taxon>
        <taxon>Pseudomonadota</taxon>
        <taxon>Alphaproteobacteria</taxon>
        <taxon>Acetobacterales</taxon>
        <taxon>Acetobacteraceae</taxon>
        <taxon>Gluconacetobacter</taxon>
    </lineage>
</organism>
<comment type="caution">
    <text evidence="5">The sequence shown here is derived from an EMBL/GenBank/DDBJ whole genome shotgun (WGS) entry which is preliminary data.</text>
</comment>
<evidence type="ECO:0000259" key="4">
    <source>
        <dbReference type="PROSITE" id="PS50949"/>
    </source>
</evidence>
<reference evidence="5 6" key="1">
    <citation type="submission" date="2020-04" db="EMBL/GenBank/DDBJ databases">
        <title>Description of novel Gluconacetobacter.</title>
        <authorList>
            <person name="Sombolestani A."/>
        </authorList>
    </citation>
    <scope>NUCLEOTIDE SEQUENCE [LARGE SCALE GENOMIC DNA]</scope>
    <source>
        <strain evidence="5 6">LMG 27802</strain>
    </source>
</reference>
<feature type="domain" description="HTH gntR-type" evidence="4">
    <location>
        <begin position="14"/>
        <end position="81"/>
    </location>
</feature>
<keyword evidence="3" id="KW-0804">Transcription</keyword>
<dbReference type="Pfam" id="PF00392">
    <property type="entry name" value="GntR"/>
    <property type="match status" value="1"/>
</dbReference>
<dbReference type="PRINTS" id="PR00035">
    <property type="entry name" value="HTHGNTR"/>
</dbReference>